<proteinExistence type="inferred from homology"/>
<comment type="similarity">
    <text evidence="1">Belongs to the methyltransferase superfamily. L-isoaspartyl/D-aspartyl protein methyltransferase family.</text>
</comment>
<evidence type="ECO:0000256" key="1">
    <source>
        <dbReference type="ARBA" id="ARBA00005369"/>
    </source>
</evidence>
<dbReference type="Gene3D" id="3.40.50.150">
    <property type="entry name" value="Vaccinia Virus protein VP39"/>
    <property type="match status" value="1"/>
</dbReference>
<dbReference type="GO" id="GO:0005737">
    <property type="term" value="C:cytoplasm"/>
    <property type="evidence" value="ECO:0007669"/>
    <property type="project" value="TreeGrafter"/>
</dbReference>
<dbReference type="PANTHER" id="PTHR11579:SF18">
    <property type="entry name" value="PROTEIN-L-ISOASPARTATE O-METHYLTRANSFERASE"/>
    <property type="match status" value="1"/>
</dbReference>
<protein>
    <recommendedName>
        <fullName evidence="2">Protein-L-isoaspartate O-methyltransferase</fullName>
    </recommendedName>
    <alternativeName>
        <fullName evidence="6">Protein L-isoaspartyl methyltransferase</fullName>
    </alternativeName>
</protein>
<dbReference type="OrthoDB" id="9810066at2"/>
<evidence type="ECO:0000256" key="3">
    <source>
        <dbReference type="ARBA" id="ARBA00022603"/>
    </source>
</evidence>
<dbReference type="RefSeq" id="WP_133598047.1">
    <property type="nucleotide sequence ID" value="NZ_SNYL01000010.1"/>
</dbReference>
<keyword evidence="9" id="KW-1185">Reference proteome</keyword>
<dbReference type="InterPro" id="IPR020598">
    <property type="entry name" value="rRNA_Ade_methylase_Trfase_N"/>
</dbReference>
<dbReference type="InterPro" id="IPR000682">
    <property type="entry name" value="PCMT"/>
</dbReference>
<dbReference type="Pfam" id="PF01135">
    <property type="entry name" value="PCMT"/>
    <property type="match status" value="1"/>
</dbReference>
<dbReference type="Proteomes" id="UP000295510">
    <property type="component" value="Unassembled WGS sequence"/>
</dbReference>
<organism evidence="8 9">
    <name type="scientific">Tepidicella xavieri</name>
    <dbReference type="NCBI Taxonomy" id="360241"/>
    <lineage>
        <taxon>Bacteria</taxon>
        <taxon>Pseudomonadati</taxon>
        <taxon>Pseudomonadota</taxon>
        <taxon>Betaproteobacteria</taxon>
        <taxon>Burkholderiales</taxon>
        <taxon>Tepidicella</taxon>
    </lineage>
</organism>
<evidence type="ECO:0000256" key="5">
    <source>
        <dbReference type="ARBA" id="ARBA00022691"/>
    </source>
</evidence>
<accession>A0A4R6U819</accession>
<evidence type="ECO:0000256" key="2">
    <source>
        <dbReference type="ARBA" id="ARBA00013346"/>
    </source>
</evidence>
<evidence type="ECO:0000256" key="6">
    <source>
        <dbReference type="ARBA" id="ARBA00030757"/>
    </source>
</evidence>
<evidence type="ECO:0000259" key="7">
    <source>
        <dbReference type="SMART" id="SM00650"/>
    </source>
</evidence>
<dbReference type="SMART" id="SM00650">
    <property type="entry name" value="rADc"/>
    <property type="match status" value="1"/>
</dbReference>
<feature type="domain" description="Ribosomal RNA adenine methylase transferase N-terminal" evidence="7">
    <location>
        <begin position="76"/>
        <end position="211"/>
    </location>
</feature>
<dbReference type="GO" id="GO:0004719">
    <property type="term" value="F:protein-L-isoaspartate (D-aspartate) O-methyltransferase activity"/>
    <property type="evidence" value="ECO:0007669"/>
    <property type="project" value="InterPro"/>
</dbReference>
<evidence type="ECO:0000256" key="4">
    <source>
        <dbReference type="ARBA" id="ARBA00022679"/>
    </source>
</evidence>
<gene>
    <name evidence="8" type="ORF">DFR43_110102</name>
</gene>
<dbReference type="CDD" id="cd02440">
    <property type="entry name" value="AdoMet_MTases"/>
    <property type="match status" value="1"/>
</dbReference>
<evidence type="ECO:0000313" key="9">
    <source>
        <dbReference type="Proteomes" id="UP000295510"/>
    </source>
</evidence>
<reference evidence="8 9" key="1">
    <citation type="submission" date="2019-03" db="EMBL/GenBank/DDBJ databases">
        <title>Genomic Encyclopedia of Type Strains, Phase IV (KMG-IV): sequencing the most valuable type-strain genomes for metagenomic binning, comparative biology and taxonomic classification.</title>
        <authorList>
            <person name="Goeker M."/>
        </authorList>
    </citation>
    <scope>NUCLEOTIDE SEQUENCE [LARGE SCALE GENOMIC DNA]</scope>
    <source>
        <strain evidence="8 9">DSM 19605</strain>
    </source>
</reference>
<keyword evidence="5" id="KW-0949">S-adenosyl-L-methionine</keyword>
<keyword evidence="3 8" id="KW-0489">Methyltransferase</keyword>
<dbReference type="SUPFAM" id="SSF53335">
    <property type="entry name" value="S-adenosyl-L-methionine-dependent methyltransferases"/>
    <property type="match status" value="1"/>
</dbReference>
<evidence type="ECO:0000313" key="8">
    <source>
        <dbReference type="EMBL" id="TDQ41946.1"/>
    </source>
</evidence>
<name>A0A4R6U819_9BURK</name>
<dbReference type="InterPro" id="IPR029063">
    <property type="entry name" value="SAM-dependent_MTases_sf"/>
</dbReference>
<dbReference type="EMBL" id="SNYL01000010">
    <property type="protein sequence ID" value="TDQ41946.1"/>
    <property type="molecule type" value="Genomic_DNA"/>
</dbReference>
<dbReference type="PANTHER" id="PTHR11579">
    <property type="entry name" value="PROTEIN-L-ISOASPARTATE O-METHYLTRANSFERASE"/>
    <property type="match status" value="1"/>
</dbReference>
<keyword evidence="4 8" id="KW-0808">Transferase</keyword>
<dbReference type="GO" id="GO:0000179">
    <property type="term" value="F:rRNA (adenine-N6,N6-)-dimethyltransferase activity"/>
    <property type="evidence" value="ECO:0007669"/>
    <property type="project" value="InterPro"/>
</dbReference>
<sequence length="232" mass="25230">MSTAASAFNFEQARFNMIEQQIRPWEVLDARVLALLAEVKREQFVPAAFQSLALADMEIPLSHPVVEGECMLPPKVEARALQDLALQPGDNVLEIGTGSGYMAALLGKLSARVLSLEINPELARQAQARLAAAGIDNVEVRVADAAASRFAACVSAAPYDAIVVSGSIAEVPSDLLELLRQGGRLFAIVGNEPIMRATIVRRTGDVAFHTEQPWDIVAPRMRHFPEPSRFQF</sequence>
<comment type="caution">
    <text evidence="8">The sequence shown here is derived from an EMBL/GenBank/DDBJ whole genome shotgun (WGS) entry which is preliminary data.</text>
</comment>
<dbReference type="AlphaFoldDB" id="A0A4R6U819"/>